<evidence type="ECO:0000313" key="3">
    <source>
        <dbReference type="Proteomes" id="UP000235388"/>
    </source>
</evidence>
<dbReference type="Proteomes" id="UP000235388">
    <property type="component" value="Unassembled WGS sequence"/>
</dbReference>
<evidence type="ECO:0000313" key="2">
    <source>
        <dbReference type="EMBL" id="PLW07930.1"/>
    </source>
</evidence>
<dbReference type="EMBL" id="PGCJ01001192">
    <property type="protein sequence ID" value="PLW07930.1"/>
    <property type="molecule type" value="Genomic_DNA"/>
</dbReference>
<comment type="caution">
    <text evidence="2">The sequence shown here is derived from an EMBL/GenBank/DDBJ whole genome shotgun (WGS) entry which is preliminary data.</text>
</comment>
<gene>
    <name evidence="2" type="ORF">PCANC_23952</name>
</gene>
<keyword evidence="3" id="KW-1185">Reference proteome</keyword>
<sequence>MNALSDHQIVSYLDDPNASDNWQDIMPLRDPVLPSVPYSPYCYDAASSGLTNPGIAGTHILTPQWVEDDEISDDHARSHQRPRLTTSIDNSNQLNQYASSKSSLPGLNMPNHRDIISVSPLHEAFAPSQMNTIFRSHLHEAVMPTQKDIILPSPLREASTTGHQYDPFLPNSQIETPVISPHLVGTSSDAERREPTDTYLSSQGWMNDIRINEIPQLQNKWSQTAGITTMSHLARHLC</sequence>
<dbReference type="AlphaFoldDB" id="A0A2N5S3W2"/>
<protein>
    <submittedName>
        <fullName evidence="2">Uncharacterized protein</fullName>
    </submittedName>
</protein>
<feature type="region of interest" description="Disordered" evidence="1">
    <location>
        <begin position="72"/>
        <end position="91"/>
    </location>
</feature>
<reference evidence="2 3" key="1">
    <citation type="submission" date="2017-11" db="EMBL/GenBank/DDBJ databases">
        <title>De novo assembly and phasing of dikaryotic genomes from two isolates of Puccinia coronata f. sp. avenae, the causal agent of oat crown rust.</title>
        <authorList>
            <person name="Miller M.E."/>
            <person name="Zhang Y."/>
            <person name="Omidvar V."/>
            <person name="Sperschneider J."/>
            <person name="Schwessinger B."/>
            <person name="Raley C."/>
            <person name="Palmer J.M."/>
            <person name="Garnica D."/>
            <person name="Upadhyaya N."/>
            <person name="Rathjen J."/>
            <person name="Taylor J.M."/>
            <person name="Park R.F."/>
            <person name="Dodds P.N."/>
            <person name="Hirsch C.D."/>
            <person name="Kianian S.F."/>
            <person name="Figueroa M."/>
        </authorList>
    </citation>
    <scope>NUCLEOTIDE SEQUENCE [LARGE SCALE GENOMIC DNA]</scope>
    <source>
        <strain evidence="2">12NC29</strain>
    </source>
</reference>
<accession>A0A2N5S3W2</accession>
<proteinExistence type="predicted"/>
<name>A0A2N5S3W2_9BASI</name>
<organism evidence="2 3">
    <name type="scientific">Puccinia coronata f. sp. avenae</name>
    <dbReference type="NCBI Taxonomy" id="200324"/>
    <lineage>
        <taxon>Eukaryota</taxon>
        <taxon>Fungi</taxon>
        <taxon>Dikarya</taxon>
        <taxon>Basidiomycota</taxon>
        <taxon>Pucciniomycotina</taxon>
        <taxon>Pucciniomycetes</taxon>
        <taxon>Pucciniales</taxon>
        <taxon>Pucciniaceae</taxon>
        <taxon>Puccinia</taxon>
    </lineage>
</organism>
<evidence type="ECO:0000256" key="1">
    <source>
        <dbReference type="SAM" id="MobiDB-lite"/>
    </source>
</evidence>